<dbReference type="InterPro" id="IPR050065">
    <property type="entry name" value="GlmU-like"/>
</dbReference>
<keyword evidence="11" id="KW-1185">Reference proteome</keyword>
<keyword evidence="3 10" id="KW-0808">Transferase</keyword>
<evidence type="ECO:0000256" key="3">
    <source>
        <dbReference type="ARBA" id="ARBA00022679"/>
    </source>
</evidence>
<dbReference type="Pfam" id="PF12804">
    <property type="entry name" value="NTP_transf_3"/>
    <property type="match status" value="1"/>
</dbReference>
<accession>A0A833N048</accession>
<dbReference type="InterPro" id="IPR029044">
    <property type="entry name" value="Nucleotide-diphossugar_trans"/>
</dbReference>
<evidence type="ECO:0000313" key="11">
    <source>
        <dbReference type="Proteomes" id="UP000442694"/>
    </source>
</evidence>
<dbReference type="PANTHER" id="PTHR43584:SF3">
    <property type="entry name" value="BIFUNCTIONAL PROTEIN GLMU"/>
    <property type="match status" value="1"/>
</dbReference>
<dbReference type="EMBL" id="WFLN01000010">
    <property type="protein sequence ID" value="KAB8027998.1"/>
    <property type="molecule type" value="Genomic_DNA"/>
</dbReference>
<evidence type="ECO:0000256" key="6">
    <source>
        <dbReference type="ARBA" id="ARBA00048247"/>
    </source>
</evidence>
<evidence type="ECO:0000256" key="2">
    <source>
        <dbReference type="ARBA" id="ARBA00007947"/>
    </source>
</evidence>
<dbReference type="AlphaFoldDB" id="A0A833N048"/>
<feature type="domain" description="MobA-like NTP transferase" evidence="9">
    <location>
        <begin position="26"/>
        <end position="158"/>
    </location>
</feature>
<evidence type="ECO:0000256" key="8">
    <source>
        <dbReference type="ARBA" id="ARBA00049628"/>
    </source>
</evidence>
<dbReference type="GO" id="GO:0003977">
    <property type="term" value="F:UDP-N-acetylglucosamine diphosphorylase activity"/>
    <property type="evidence" value="ECO:0007669"/>
    <property type="project" value="UniProtKB-EC"/>
</dbReference>
<evidence type="ECO:0000259" key="9">
    <source>
        <dbReference type="Pfam" id="PF12804"/>
    </source>
</evidence>
<dbReference type="SUPFAM" id="SSF53448">
    <property type="entry name" value="Nucleotide-diphospho-sugar transferases"/>
    <property type="match status" value="1"/>
</dbReference>
<evidence type="ECO:0000256" key="5">
    <source>
        <dbReference type="ARBA" id="ARBA00023315"/>
    </source>
</evidence>
<dbReference type="Gene3D" id="3.90.550.10">
    <property type="entry name" value="Spore Coat Polysaccharide Biosynthesis Protein SpsA, Chain A"/>
    <property type="match status" value="1"/>
</dbReference>
<comment type="caution">
    <text evidence="10">The sequence shown here is derived from an EMBL/GenBank/DDBJ whole genome shotgun (WGS) entry which is preliminary data.</text>
</comment>
<protein>
    <submittedName>
        <fullName evidence="10">NTP transferase domain-containing protein</fullName>
    </submittedName>
</protein>
<comment type="function">
    <text evidence="8">Catalyzes the last two sequential reactions in the de novo biosynthetic pathway for UDP-N-acetylglucosamine (UDP-GlcNAc). The C-terminal domain catalyzes the transfer of acetyl group from acetyl coenzyme A to glucosamine-1-phosphate (GlcN-1-P) to produce N-acetylglucosamine-1-phosphate (GlcNAc-1-P), which is converted into UDP-GlcNAc by the transfer of uridine 5-monophosphate (from uridine 5-triphosphate), a reaction catalyzed by the N-terminal domain.</text>
</comment>
<evidence type="ECO:0000256" key="7">
    <source>
        <dbReference type="ARBA" id="ARBA00048493"/>
    </source>
</evidence>
<comment type="catalytic activity">
    <reaction evidence="6">
        <text>alpha-D-glucosamine 1-phosphate + acetyl-CoA = N-acetyl-alpha-D-glucosamine 1-phosphate + CoA + H(+)</text>
        <dbReference type="Rhea" id="RHEA:13725"/>
        <dbReference type="ChEBI" id="CHEBI:15378"/>
        <dbReference type="ChEBI" id="CHEBI:57287"/>
        <dbReference type="ChEBI" id="CHEBI:57288"/>
        <dbReference type="ChEBI" id="CHEBI:57776"/>
        <dbReference type="ChEBI" id="CHEBI:58516"/>
        <dbReference type="EC" id="2.3.1.157"/>
    </reaction>
</comment>
<organism evidence="10 11">
    <name type="scientific">Fluviispira multicolorata</name>
    <dbReference type="NCBI Taxonomy" id="2654512"/>
    <lineage>
        <taxon>Bacteria</taxon>
        <taxon>Pseudomonadati</taxon>
        <taxon>Bdellovibrionota</taxon>
        <taxon>Oligoflexia</taxon>
        <taxon>Silvanigrellales</taxon>
        <taxon>Silvanigrellaceae</taxon>
        <taxon>Fluviispira</taxon>
    </lineage>
</organism>
<gene>
    <name evidence="10" type="ORF">GCL57_13160</name>
</gene>
<name>A0A833N048_9BACT</name>
<comment type="similarity">
    <text evidence="2">In the N-terminal section; belongs to the N-acetylglucosamine-1-phosphate uridyltransferase family.</text>
</comment>
<evidence type="ECO:0000256" key="4">
    <source>
        <dbReference type="ARBA" id="ARBA00022695"/>
    </source>
</evidence>
<keyword evidence="5" id="KW-0012">Acyltransferase</keyword>
<dbReference type="RefSeq" id="WP_152213820.1">
    <property type="nucleotide sequence ID" value="NZ_WFLN01000010.1"/>
</dbReference>
<sequence length="270" mass="31072">MKRIWNKEECHKNYADSLLKINNFTAIIPAAGKGTRLKYSKPKILYSINNNTLLDIIYNKLKFLCKKIIIVASPDGQHQIYNHINEKNYLNIEVVVQTEPNGMAEAINTGVKSVLTKNVIIIWGDQIMFSKETIQNCMHLIELDFHYSAIIPTIKRKNPYIHFIRNKSDKIINILQSREGDLMPDIGETDCGIFTLNKDILLKILNNNYFKSIGNKTNEWNFLPLIQKFEKFLGGVCTLILEDINESIGINDKYDVIKIMNIIKENPIGE</sequence>
<proteinExistence type="inferred from homology"/>
<dbReference type="InterPro" id="IPR025877">
    <property type="entry name" value="MobA-like_NTP_Trfase"/>
</dbReference>
<dbReference type="Proteomes" id="UP000442694">
    <property type="component" value="Unassembled WGS sequence"/>
</dbReference>
<evidence type="ECO:0000256" key="1">
    <source>
        <dbReference type="ARBA" id="ARBA00007707"/>
    </source>
</evidence>
<dbReference type="GO" id="GO:0019134">
    <property type="term" value="F:glucosamine-1-phosphate N-acetyltransferase activity"/>
    <property type="evidence" value="ECO:0007669"/>
    <property type="project" value="UniProtKB-EC"/>
</dbReference>
<keyword evidence="4" id="KW-0548">Nucleotidyltransferase</keyword>
<comment type="similarity">
    <text evidence="1">In the C-terminal section; belongs to the transferase hexapeptide repeat family.</text>
</comment>
<evidence type="ECO:0000313" key="10">
    <source>
        <dbReference type="EMBL" id="KAB8027998.1"/>
    </source>
</evidence>
<reference evidence="10 11" key="1">
    <citation type="submission" date="2019-10" db="EMBL/GenBank/DDBJ databases">
        <title>New genus of Silvanigrellaceae.</title>
        <authorList>
            <person name="Pitt A."/>
            <person name="Hahn M.W."/>
        </authorList>
    </citation>
    <scope>NUCLEOTIDE SEQUENCE [LARGE SCALE GENOMIC DNA]</scope>
    <source>
        <strain evidence="10 11">33A1-SZDP</strain>
    </source>
</reference>
<comment type="catalytic activity">
    <reaction evidence="7">
        <text>N-acetyl-alpha-D-glucosamine 1-phosphate + UTP + H(+) = UDP-N-acetyl-alpha-D-glucosamine + diphosphate</text>
        <dbReference type="Rhea" id="RHEA:13509"/>
        <dbReference type="ChEBI" id="CHEBI:15378"/>
        <dbReference type="ChEBI" id="CHEBI:33019"/>
        <dbReference type="ChEBI" id="CHEBI:46398"/>
        <dbReference type="ChEBI" id="CHEBI:57705"/>
        <dbReference type="ChEBI" id="CHEBI:57776"/>
        <dbReference type="EC" id="2.7.7.23"/>
    </reaction>
</comment>
<dbReference type="PANTHER" id="PTHR43584">
    <property type="entry name" value="NUCLEOTIDYL TRANSFERASE"/>
    <property type="match status" value="1"/>
</dbReference>